<evidence type="ECO:0000256" key="2">
    <source>
        <dbReference type="ARBA" id="ARBA00005907"/>
    </source>
</evidence>
<keyword evidence="6" id="KW-1185">Reference proteome</keyword>
<feature type="compositionally biased region" description="Acidic residues" evidence="4">
    <location>
        <begin position="111"/>
        <end position="137"/>
    </location>
</feature>
<comment type="subcellular location">
    <subcellularLocation>
        <location evidence="1">Nucleus</location>
    </subcellularLocation>
</comment>
<name>A0ABD3H4A8_9MARC</name>
<protein>
    <recommendedName>
        <fullName evidence="7">Nucleolar complex protein 2 homolog</fullName>
    </recommendedName>
</protein>
<feature type="compositionally biased region" description="Basic and acidic residues" evidence="4">
    <location>
        <begin position="695"/>
        <end position="704"/>
    </location>
</feature>
<feature type="region of interest" description="Disordered" evidence="4">
    <location>
        <begin position="227"/>
        <end position="248"/>
    </location>
</feature>
<feature type="compositionally biased region" description="Acidic residues" evidence="4">
    <location>
        <begin position="717"/>
        <end position="742"/>
    </location>
</feature>
<dbReference type="GO" id="GO:0005634">
    <property type="term" value="C:nucleus"/>
    <property type="evidence" value="ECO:0007669"/>
    <property type="project" value="UniProtKB-SubCell"/>
</dbReference>
<feature type="region of interest" description="Disordered" evidence="4">
    <location>
        <begin position="652"/>
        <end position="808"/>
    </location>
</feature>
<comment type="caution">
    <text evidence="5">The sequence shown here is derived from an EMBL/GenBank/DDBJ whole genome shotgun (WGS) entry which is preliminary data.</text>
</comment>
<feature type="region of interest" description="Disordered" evidence="4">
    <location>
        <begin position="111"/>
        <end position="145"/>
    </location>
</feature>
<dbReference type="Pfam" id="PF03715">
    <property type="entry name" value="Noc2"/>
    <property type="match status" value="1"/>
</dbReference>
<dbReference type="InterPro" id="IPR005343">
    <property type="entry name" value="Noc2"/>
</dbReference>
<evidence type="ECO:0000313" key="6">
    <source>
        <dbReference type="Proteomes" id="UP001633002"/>
    </source>
</evidence>
<organism evidence="5 6">
    <name type="scientific">Riccia sorocarpa</name>
    <dbReference type="NCBI Taxonomy" id="122646"/>
    <lineage>
        <taxon>Eukaryota</taxon>
        <taxon>Viridiplantae</taxon>
        <taxon>Streptophyta</taxon>
        <taxon>Embryophyta</taxon>
        <taxon>Marchantiophyta</taxon>
        <taxon>Marchantiopsida</taxon>
        <taxon>Marchantiidae</taxon>
        <taxon>Marchantiales</taxon>
        <taxon>Ricciaceae</taxon>
        <taxon>Riccia</taxon>
    </lineage>
</organism>
<evidence type="ECO:0000256" key="3">
    <source>
        <dbReference type="ARBA" id="ARBA00023242"/>
    </source>
</evidence>
<feature type="region of interest" description="Disordered" evidence="4">
    <location>
        <begin position="31"/>
        <end position="82"/>
    </location>
</feature>
<dbReference type="PANTHER" id="PTHR12687">
    <property type="entry name" value="NUCLEOLAR COMPLEX 2 AND RAD4-RELATED"/>
    <property type="match status" value="1"/>
</dbReference>
<evidence type="ECO:0000256" key="4">
    <source>
        <dbReference type="SAM" id="MobiDB-lite"/>
    </source>
</evidence>
<dbReference type="EMBL" id="JBJQOH010000006">
    <property type="protein sequence ID" value="KAL3684896.1"/>
    <property type="molecule type" value="Genomic_DNA"/>
</dbReference>
<comment type="similarity">
    <text evidence="2">Belongs to the NOC2 family.</text>
</comment>
<evidence type="ECO:0000256" key="1">
    <source>
        <dbReference type="ARBA" id="ARBA00004123"/>
    </source>
</evidence>
<feature type="compositionally biased region" description="Acidic residues" evidence="4">
    <location>
        <begin position="750"/>
        <end position="760"/>
    </location>
</feature>
<accession>A0ABD3H4A8</accession>
<reference evidence="5 6" key="1">
    <citation type="submission" date="2024-09" db="EMBL/GenBank/DDBJ databases">
        <title>Chromosome-scale assembly of Riccia sorocarpa.</title>
        <authorList>
            <person name="Paukszto L."/>
        </authorList>
    </citation>
    <scope>NUCLEOTIDE SEQUENCE [LARGE SCALE GENOMIC DNA]</scope>
    <source>
        <strain evidence="5">LP-2024</strain>
        <tissue evidence="5">Aerial parts of the thallus</tissue>
    </source>
</reference>
<feature type="compositionally biased region" description="Acidic residues" evidence="4">
    <location>
        <begin position="659"/>
        <end position="670"/>
    </location>
</feature>
<dbReference type="AlphaFoldDB" id="A0ABD3H4A8"/>
<dbReference type="PANTHER" id="PTHR12687:SF4">
    <property type="entry name" value="NUCLEOLAR COMPLEX PROTEIN 2 HOMOLOG"/>
    <property type="match status" value="1"/>
</dbReference>
<evidence type="ECO:0000313" key="5">
    <source>
        <dbReference type="EMBL" id="KAL3684896.1"/>
    </source>
</evidence>
<feature type="compositionally biased region" description="Basic and acidic residues" evidence="4">
    <location>
        <begin position="761"/>
        <end position="773"/>
    </location>
</feature>
<feature type="compositionally biased region" description="Basic and acidic residues" evidence="4">
    <location>
        <begin position="239"/>
        <end position="248"/>
    </location>
</feature>
<gene>
    <name evidence="5" type="ORF">R1sor_002918</name>
</gene>
<keyword evidence="3" id="KW-0539">Nucleus</keyword>
<proteinExistence type="inferred from homology"/>
<dbReference type="Proteomes" id="UP001633002">
    <property type="component" value="Unassembled WGS sequence"/>
</dbReference>
<sequence length="808" mass="92071">MVKAKKGVKKYVRKHLGAELKLRKKLKPMKQALRRQAAAFKAKAGEEEELQNQDHITEKKPGKQASESRDLPKKGASEVSQHKKELNELAEKDPEFYEFLKQHDQELLDFEDEEEDEEEIEVDENLELPENEEEETDGPVSKEKEGPGAVITLTTAMIDQWSAAVKTKITYHTVRNLLQAFRTACHYGDSEEENQNKKYSLASGHVFNRIMVFVLVEMDGILRSMLSSNASGENPNDDNMPKDPRKSPRWKKIEPLVKSFLGNVLHILNQMTDNEMISFTLRRLKSSVPFLNAFPRQAVKFLKVALHFWGSGEGALPVIALFFIREMAMKVESHLDLCLKGIYKEYTANSRFVNATSLPRIKFRMSCVSEMYGIDFSASYQLAFVFIRQMAFILRNAMTVKTKDAFKKVYNWQYINSLHLWVKVLSTYAAQGDLQPLVYPLAQIIGGVARLVPTARYFPLRLQCVKMLNQLSEATGSFTPVAALVLDMLQFKELSMSPTGGAGKPVDFDTVLKVPKTEVKTRAFQDECVSSVVEQLGEHLAQWSYNVAFPELSVVPLLQLRHFMKKTTVERFRRQVKQLVEQVERNVVFIGKKRDGVTFSPKDSSSVQTFLQAEKDAGASPLSKYLVSLRERSQQRRSYFYKSSETVGDIKACRRRTDENEDDDDEDVESEGGHSEDEEQKAAKVFSKNWLPQKKSKDENKLEKSSANGTKAKMDDYDGNSDEEDGDIVEDLMLSSDDEEEENNRHVSQDESDDDDEEDVPEARRSRISEKKRGFQKSPGSADRSGKKHKKQNKSRTPNPTKSKSRSK</sequence>
<feature type="compositionally biased region" description="Basic and acidic residues" evidence="4">
    <location>
        <begin position="55"/>
        <end position="82"/>
    </location>
</feature>
<evidence type="ECO:0008006" key="7">
    <source>
        <dbReference type="Google" id="ProtNLM"/>
    </source>
</evidence>